<evidence type="ECO:0000256" key="1">
    <source>
        <dbReference type="ARBA" id="ARBA00004479"/>
    </source>
</evidence>
<dbReference type="InParanoid" id="A0A6P7K461"/>
<evidence type="ECO:0000313" key="13">
    <source>
        <dbReference type="RefSeq" id="XP_028284110.1"/>
    </source>
</evidence>
<dbReference type="SUPFAM" id="SSF49265">
    <property type="entry name" value="Fibronectin type III"/>
    <property type="match status" value="1"/>
</dbReference>
<feature type="transmembrane region" description="Helical" evidence="10">
    <location>
        <begin position="278"/>
        <end position="301"/>
    </location>
</feature>
<sequence length="358" mass="41286">MCHCLLAERAQRTTDSSGVEGQQENGRSTMGLLPFYPVLWSSLLFLWAAQCETEVNSPNTCPEQSEEIYVQNSSNQENYVEKIEEGSFICRFYPTNDLNCSWSFLTLEKDTQLSVDISVCLDDYIIQSTNHTSVERVGSVSMFVNWDEMLNVILHFNMSSHDRWTTYTYMYDMDQLEVLPPPSNISASFENGNLKVTWDLPRSLKTNPKCFVYQLDMGDQETPKDLTIGQQYYTELNANPTRTYSVRIRSRLSESCYGASQWSEWSTPVVVELSVWKLNYLVIMLISFGVPMILLAVLLLVRYQRVSEVLFPPIPRPPLKYKNFLEKNDTSIFFHPVPPSKPEEEITEVEEQYHGKTS</sequence>
<evidence type="ECO:0000256" key="6">
    <source>
        <dbReference type="ARBA" id="ARBA00023157"/>
    </source>
</evidence>
<keyword evidence="8" id="KW-0325">Glycoprotein</keyword>
<evidence type="ECO:0000256" key="5">
    <source>
        <dbReference type="ARBA" id="ARBA00023136"/>
    </source>
</evidence>
<evidence type="ECO:0000256" key="2">
    <source>
        <dbReference type="ARBA" id="ARBA00022692"/>
    </source>
</evidence>
<dbReference type="PANTHER" id="PTHR23037:SF28">
    <property type="entry name" value="ERYTHROPOIETIN RECEPTOR"/>
    <property type="match status" value="1"/>
</dbReference>
<dbReference type="PROSITE" id="PS50853">
    <property type="entry name" value="FN3"/>
    <property type="match status" value="1"/>
</dbReference>
<dbReference type="AlphaFoldDB" id="A0A6P7K461"/>
<evidence type="ECO:0000256" key="8">
    <source>
        <dbReference type="ARBA" id="ARBA00023180"/>
    </source>
</evidence>
<accession>A0A6P7K461</accession>
<keyword evidence="3" id="KW-0732">Signal</keyword>
<evidence type="ECO:0000256" key="10">
    <source>
        <dbReference type="SAM" id="Phobius"/>
    </source>
</evidence>
<dbReference type="GeneID" id="114450291"/>
<evidence type="ECO:0000259" key="11">
    <source>
        <dbReference type="PROSITE" id="PS50853"/>
    </source>
</evidence>
<dbReference type="PANTHER" id="PTHR23037">
    <property type="entry name" value="CYTOKINE RECEPTOR"/>
    <property type="match status" value="1"/>
</dbReference>
<name>A0A6P7K461_9TELE</name>
<organism evidence="12 13">
    <name type="scientific">Parambassis ranga</name>
    <name type="common">Indian glassy fish</name>
    <dbReference type="NCBI Taxonomy" id="210632"/>
    <lineage>
        <taxon>Eukaryota</taxon>
        <taxon>Metazoa</taxon>
        <taxon>Chordata</taxon>
        <taxon>Craniata</taxon>
        <taxon>Vertebrata</taxon>
        <taxon>Euteleostomi</taxon>
        <taxon>Actinopterygii</taxon>
        <taxon>Neopterygii</taxon>
        <taxon>Teleostei</taxon>
        <taxon>Neoteleostei</taxon>
        <taxon>Acanthomorphata</taxon>
        <taxon>Ovalentaria</taxon>
        <taxon>Ambassidae</taxon>
        <taxon>Parambassis</taxon>
    </lineage>
</organism>
<keyword evidence="4 10" id="KW-1133">Transmembrane helix</keyword>
<dbReference type="Gene3D" id="2.60.40.10">
    <property type="entry name" value="Immunoglobulins"/>
    <property type="match status" value="1"/>
</dbReference>
<evidence type="ECO:0000256" key="3">
    <source>
        <dbReference type="ARBA" id="ARBA00022729"/>
    </source>
</evidence>
<feature type="region of interest" description="Disordered" evidence="9">
    <location>
        <begin position="338"/>
        <end position="358"/>
    </location>
</feature>
<dbReference type="Proteomes" id="UP000515145">
    <property type="component" value="Chromosome 17"/>
</dbReference>
<protein>
    <submittedName>
        <fullName evidence="13">Granulocyte-macrophage colony-stimulating factor receptor subunit alpha-like isoform X1</fullName>
    </submittedName>
</protein>
<dbReference type="InterPro" id="IPR003961">
    <property type="entry name" value="FN3_dom"/>
</dbReference>
<evidence type="ECO:0000256" key="4">
    <source>
        <dbReference type="ARBA" id="ARBA00022989"/>
    </source>
</evidence>
<keyword evidence="6" id="KW-1015">Disulfide bond</keyword>
<evidence type="ECO:0000313" key="12">
    <source>
        <dbReference type="Proteomes" id="UP000515145"/>
    </source>
</evidence>
<evidence type="ECO:0000256" key="9">
    <source>
        <dbReference type="SAM" id="MobiDB-lite"/>
    </source>
</evidence>
<keyword evidence="7" id="KW-0675">Receptor</keyword>
<dbReference type="InterPro" id="IPR013783">
    <property type="entry name" value="Ig-like_fold"/>
</dbReference>
<evidence type="ECO:0000256" key="7">
    <source>
        <dbReference type="ARBA" id="ARBA00023170"/>
    </source>
</evidence>
<comment type="subcellular location">
    <subcellularLocation>
        <location evidence="1">Membrane</location>
        <topology evidence="1">Single-pass type I membrane protein</topology>
    </subcellularLocation>
</comment>
<gene>
    <name evidence="13" type="primary">LOC114450291</name>
</gene>
<dbReference type="GO" id="GO:0009897">
    <property type="term" value="C:external side of plasma membrane"/>
    <property type="evidence" value="ECO:0007669"/>
    <property type="project" value="TreeGrafter"/>
</dbReference>
<keyword evidence="5 10" id="KW-0472">Membrane</keyword>
<reference evidence="13" key="1">
    <citation type="submission" date="2025-08" db="UniProtKB">
        <authorList>
            <consortium name="RefSeq"/>
        </authorList>
    </citation>
    <scope>IDENTIFICATION</scope>
</reference>
<keyword evidence="12" id="KW-1185">Reference proteome</keyword>
<proteinExistence type="predicted"/>
<keyword evidence="2 10" id="KW-0812">Transmembrane</keyword>
<dbReference type="InterPro" id="IPR036116">
    <property type="entry name" value="FN3_sf"/>
</dbReference>
<dbReference type="RefSeq" id="XP_028284110.1">
    <property type="nucleotide sequence ID" value="XM_028428309.1"/>
</dbReference>
<feature type="domain" description="Fibronectin type-III" evidence="11">
    <location>
        <begin position="181"/>
        <end position="274"/>
    </location>
</feature>
<dbReference type="OrthoDB" id="9835959at2759"/>
<dbReference type="GO" id="GO:0004896">
    <property type="term" value="F:cytokine receptor activity"/>
    <property type="evidence" value="ECO:0007669"/>
    <property type="project" value="TreeGrafter"/>
</dbReference>